<dbReference type="InterPro" id="IPR019267">
    <property type="entry name" value="CRISPR-assoc_Cas6_C"/>
</dbReference>
<organism evidence="2 3">
    <name type="scientific">Desulfomicrobium macestii</name>
    <dbReference type="NCBI Taxonomy" id="90731"/>
    <lineage>
        <taxon>Bacteria</taxon>
        <taxon>Pseudomonadati</taxon>
        <taxon>Thermodesulfobacteriota</taxon>
        <taxon>Desulfovibrionia</taxon>
        <taxon>Desulfovibrionales</taxon>
        <taxon>Desulfomicrobiaceae</taxon>
        <taxon>Desulfomicrobium</taxon>
    </lineage>
</organism>
<reference evidence="2 3" key="1">
    <citation type="submission" date="2020-10" db="EMBL/GenBank/DDBJ databases">
        <title>Genomic Encyclopedia of Type Strains, Phase IV (KMG-IV): sequencing the most valuable type-strain genomes for metagenomic binning, comparative biology and taxonomic classification.</title>
        <authorList>
            <person name="Goeker M."/>
        </authorList>
    </citation>
    <scope>NUCLEOTIDE SEQUENCE [LARGE SCALE GENOMIC DNA]</scope>
    <source>
        <strain evidence="2 3">DSM 4194</strain>
    </source>
</reference>
<evidence type="ECO:0000313" key="2">
    <source>
        <dbReference type="EMBL" id="MBE1426638.1"/>
    </source>
</evidence>
<evidence type="ECO:0000313" key="3">
    <source>
        <dbReference type="Proteomes" id="UP000639010"/>
    </source>
</evidence>
<proteinExistence type="predicted"/>
<accession>A0ABR9H7D6</accession>
<dbReference type="Proteomes" id="UP000639010">
    <property type="component" value="Unassembled WGS sequence"/>
</dbReference>
<protein>
    <recommendedName>
        <fullName evidence="1">CRISPR-associated protein Cas6 C-terminal domain-containing protein</fullName>
    </recommendedName>
</protein>
<evidence type="ECO:0000259" key="1">
    <source>
        <dbReference type="Pfam" id="PF10040"/>
    </source>
</evidence>
<dbReference type="Pfam" id="PF10040">
    <property type="entry name" value="CRISPR_Cas6"/>
    <property type="match status" value="1"/>
</dbReference>
<keyword evidence="3" id="KW-1185">Reference proteome</keyword>
<comment type="caution">
    <text evidence="2">The sequence shown here is derived from an EMBL/GenBank/DDBJ whole genome shotgun (WGS) entry which is preliminary data.</text>
</comment>
<gene>
    <name evidence="2" type="ORF">H4684_003304</name>
</gene>
<dbReference type="RefSeq" id="WP_192624565.1">
    <property type="nucleotide sequence ID" value="NZ_JADBGG010000030.1"/>
</dbReference>
<sequence length="310" mass="35404">MLYGRYDFRAIFKENAVLPEFKGSTFRGGFGWALKSVSCSMTTRECGSCLLRTRCLYPTMFEPQSGMSPELHGTAQHPYCISPPLDRKRHYERGEAFDFSLLLFGQANHYLPYFIYAFEKMGQSGIGRGEEGPRARYVIQQMKMDGRALYDGRDGRMTAEPIVRDLNFESLPDTVLTDAHGVEVSWATPLRIKRDNRLAGDLPFHVLIRSLLRRMSGLFSSFGNGEPDLDYRGLVDRAEAVTIQHSRLAWLENKRFSSRQDQEMLLGGLTGYCSYKGRIKEFLPLLEMGRILRVGKQTTFGLGQMEYRVN</sequence>
<dbReference type="EMBL" id="JADBGG010000030">
    <property type="protein sequence ID" value="MBE1426638.1"/>
    <property type="molecule type" value="Genomic_DNA"/>
</dbReference>
<feature type="domain" description="CRISPR-associated protein Cas6 C-terminal" evidence="1">
    <location>
        <begin position="186"/>
        <end position="304"/>
    </location>
</feature>
<dbReference type="Gene3D" id="3.30.70.1900">
    <property type="match status" value="1"/>
</dbReference>
<name>A0ABR9H7D6_9BACT</name>